<dbReference type="InterPro" id="IPR003599">
    <property type="entry name" value="Ig_sub"/>
</dbReference>
<feature type="region of interest" description="Disordered" evidence="7">
    <location>
        <begin position="223"/>
        <end position="243"/>
    </location>
</feature>
<evidence type="ECO:0000256" key="4">
    <source>
        <dbReference type="ARBA" id="ARBA00023170"/>
    </source>
</evidence>
<dbReference type="Pfam" id="PF07686">
    <property type="entry name" value="V-set"/>
    <property type="match status" value="1"/>
</dbReference>
<evidence type="ECO:0000256" key="2">
    <source>
        <dbReference type="ARBA" id="ARBA00022859"/>
    </source>
</evidence>
<dbReference type="InterPro" id="IPR051006">
    <property type="entry name" value="TCR_variable_domain"/>
</dbReference>
<name>A0A8C0RP97_CANLF</name>
<proteinExistence type="predicted"/>
<evidence type="ECO:0000313" key="10">
    <source>
        <dbReference type="Proteomes" id="UP000694429"/>
    </source>
</evidence>
<keyword evidence="1" id="KW-0732">Signal</keyword>
<keyword evidence="3" id="KW-1064">Adaptive immunity</keyword>
<dbReference type="SUPFAM" id="SSF48726">
    <property type="entry name" value="Immunoglobulin"/>
    <property type="match status" value="2"/>
</dbReference>
<evidence type="ECO:0000256" key="3">
    <source>
        <dbReference type="ARBA" id="ARBA00023130"/>
    </source>
</evidence>
<accession>A0A8C0RP97</accession>
<dbReference type="Gene3D" id="2.60.40.10">
    <property type="entry name" value="Immunoglobulins"/>
    <property type="match status" value="2"/>
</dbReference>
<reference evidence="9" key="2">
    <citation type="submission" date="2025-08" db="UniProtKB">
        <authorList>
            <consortium name="Ensembl"/>
        </authorList>
    </citation>
    <scope>IDENTIFICATION</scope>
</reference>
<dbReference type="InterPro" id="IPR007110">
    <property type="entry name" value="Ig-like_dom"/>
</dbReference>
<evidence type="ECO:0000313" key="9">
    <source>
        <dbReference type="Ensembl" id="ENSCAFP00030032110.1"/>
    </source>
</evidence>
<reference evidence="9" key="1">
    <citation type="submission" date="2019-03" db="EMBL/GenBank/DDBJ databases">
        <authorList>
            <person name="Warren W.C."/>
            <person name="Johnson G.S."/>
        </authorList>
    </citation>
    <scope>NUCLEOTIDE SEQUENCE [LARGE SCALE GENOMIC DNA]</scope>
    <source>
        <strain evidence="9">Basenji</strain>
    </source>
</reference>
<dbReference type="InterPro" id="IPR013106">
    <property type="entry name" value="Ig_V-set"/>
</dbReference>
<evidence type="ECO:0000256" key="1">
    <source>
        <dbReference type="ARBA" id="ARBA00022729"/>
    </source>
</evidence>
<dbReference type="SMART" id="SM00406">
    <property type="entry name" value="IGv"/>
    <property type="match status" value="1"/>
</dbReference>
<evidence type="ECO:0000256" key="7">
    <source>
        <dbReference type="SAM" id="MobiDB-lite"/>
    </source>
</evidence>
<dbReference type="SMART" id="SM00409">
    <property type="entry name" value="IG"/>
    <property type="match status" value="1"/>
</dbReference>
<keyword evidence="5" id="KW-0393">Immunoglobulin domain</keyword>
<organism evidence="9 10">
    <name type="scientific">Canis lupus familiaris</name>
    <name type="common">Dog</name>
    <name type="synonym">Canis familiaris</name>
    <dbReference type="NCBI Taxonomy" id="9615"/>
    <lineage>
        <taxon>Eukaryota</taxon>
        <taxon>Metazoa</taxon>
        <taxon>Chordata</taxon>
        <taxon>Craniata</taxon>
        <taxon>Vertebrata</taxon>
        <taxon>Euteleostomi</taxon>
        <taxon>Mammalia</taxon>
        <taxon>Eutheria</taxon>
        <taxon>Laurasiatheria</taxon>
        <taxon>Carnivora</taxon>
        <taxon>Caniformia</taxon>
        <taxon>Canidae</taxon>
        <taxon>Canis</taxon>
    </lineage>
</organism>
<protein>
    <recommendedName>
        <fullName evidence="8">Ig-like domain-containing protein</fullName>
    </recommendedName>
</protein>
<dbReference type="Ensembl" id="ENSCAFT00030036804.1">
    <property type="protein sequence ID" value="ENSCAFP00030032110.1"/>
    <property type="gene ID" value="ENSCAFG00030019665.1"/>
</dbReference>
<dbReference type="PROSITE" id="PS50835">
    <property type="entry name" value="IG_LIKE"/>
    <property type="match status" value="1"/>
</dbReference>
<evidence type="ECO:0000256" key="5">
    <source>
        <dbReference type="ARBA" id="ARBA00023319"/>
    </source>
</evidence>
<dbReference type="AlphaFoldDB" id="A0A8C0RP97"/>
<dbReference type="InterPro" id="IPR003597">
    <property type="entry name" value="Ig_C1-set"/>
</dbReference>
<dbReference type="InterPro" id="IPR036179">
    <property type="entry name" value="Ig-like_dom_sf"/>
</dbReference>
<evidence type="ECO:0000256" key="6">
    <source>
        <dbReference type="ARBA" id="ARBA00043266"/>
    </source>
</evidence>
<keyword evidence="2" id="KW-0391">Immunity</keyword>
<sequence length="287" mass="32021">DLNSIKVFLFFSTGSSNSETVRQSQNKVYKQEGESVTLDCSFTLSFNYYVMNWYQQPFGERMTEVMSIYSDSTSSSKGRYSVSFQKGNKILTLTITGLTLTDSGVYFCAVGEVPRFWNGLNHCVTNKLFFGKGTHLVVEARSQLPAKPSVFTMRNGTAVACLVKDFYPKAINIRLESSKKLEEYDTAIAISPSGKYSAVKLGRYADPNSVTCSVEHNNEIVHSTDFEPKKKPSGNTKPTEPANVEQMSESFYAPKVNMLSLTVLGLRMVFAKSLAINFVLTAKLFFF</sequence>
<feature type="domain" description="Ig-like" evidence="8">
    <location>
        <begin position="19"/>
        <end position="110"/>
    </location>
</feature>
<dbReference type="FunFam" id="2.60.40.10:FF:001810">
    <property type="entry name" value="T cell receptor delta constant"/>
    <property type="match status" value="1"/>
</dbReference>
<dbReference type="PANTHER" id="PTHR19343">
    <property type="entry name" value="T CELL RECEPTOR ALPHA VARIABLE 1-2"/>
    <property type="match status" value="1"/>
</dbReference>
<keyword evidence="4" id="KW-0675">Receptor</keyword>
<dbReference type="Proteomes" id="UP000694429">
    <property type="component" value="Chromosome 8"/>
</dbReference>
<dbReference type="InterPro" id="IPR013783">
    <property type="entry name" value="Ig-like_fold"/>
</dbReference>
<evidence type="ECO:0000259" key="8">
    <source>
        <dbReference type="PROSITE" id="PS50835"/>
    </source>
</evidence>
<dbReference type="CDD" id="cd07687">
    <property type="entry name" value="IgC_TCR_delta"/>
    <property type="match status" value="1"/>
</dbReference>
<dbReference type="GO" id="GO:0042101">
    <property type="term" value="C:T cell receptor complex"/>
    <property type="evidence" value="ECO:0007669"/>
    <property type="project" value="UniProtKB-KW"/>
</dbReference>
<dbReference type="GO" id="GO:0002250">
    <property type="term" value="P:adaptive immune response"/>
    <property type="evidence" value="ECO:0007669"/>
    <property type="project" value="UniProtKB-KW"/>
</dbReference>
<dbReference type="Pfam" id="PF07654">
    <property type="entry name" value="C1-set"/>
    <property type="match status" value="1"/>
</dbReference>
<dbReference type="PANTHER" id="PTHR19343:SF24">
    <property type="entry name" value="T CELL RECEPTOR ALPHA VARIABLE 29_DELTA VARIABLE 5"/>
    <property type="match status" value="1"/>
</dbReference>
<keyword evidence="6" id="KW-1279">T cell receptor</keyword>